<feature type="compositionally biased region" description="Basic and acidic residues" evidence="6">
    <location>
        <begin position="255"/>
        <end position="267"/>
    </location>
</feature>
<feature type="compositionally biased region" description="Pro residues" evidence="6">
    <location>
        <begin position="278"/>
        <end position="290"/>
    </location>
</feature>
<keyword evidence="4" id="KW-0539">Nucleus</keyword>
<evidence type="ECO:0000256" key="6">
    <source>
        <dbReference type="SAM" id="MobiDB-lite"/>
    </source>
</evidence>
<comment type="similarity">
    <text evidence="5">Belongs to the U2 small nuclear ribonucleoprotein A family.</text>
</comment>
<dbReference type="EMBL" id="JAQMWT010000040">
    <property type="protein sequence ID" value="KAJ8612827.1"/>
    <property type="molecule type" value="Genomic_DNA"/>
</dbReference>
<feature type="compositionally biased region" description="Pro residues" evidence="6">
    <location>
        <begin position="174"/>
        <end position="183"/>
    </location>
</feature>
<dbReference type="InterPro" id="IPR032675">
    <property type="entry name" value="LRR_dom_sf"/>
</dbReference>
<reference evidence="7" key="1">
    <citation type="submission" date="2023-01" db="EMBL/GenBank/DDBJ databases">
        <title>Metagenome sequencing of chrysophaentin producing Chrysophaeum taylorii.</title>
        <authorList>
            <person name="Davison J."/>
            <person name="Bewley C."/>
        </authorList>
    </citation>
    <scope>NUCLEOTIDE SEQUENCE</scope>
    <source>
        <strain evidence="7">NIES-1699</strain>
    </source>
</reference>
<sequence length="290" mass="31519">MRLTVEIVQGAAQRLNPVGDREILLRGYKIPTIENTGTLRDAFDCLDLSDNEIQSLGNFAKSSRLKVLFLNNNNVSRIDPNLADELPNLETLVLTGNKIGRLSEVDAIAKFAKLRVLSLLDNPICRSPHYRPYVISKAPPSLKLLDFRKIKTIERVEARKLFPLDGPPAIDVTKPPPPPPPRNGPAAALRNLTDQQRAQIRAAVQAARTPEEVDALERQLRAGIIPPAPSRQPRPPPGPPPGAPPKENGNGRPSSDLRDPMDVDASKPDAPTTMDPPVATPSPSPQAPTP</sequence>
<evidence type="ECO:0000256" key="2">
    <source>
        <dbReference type="ARBA" id="ARBA00022614"/>
    </source>
</evidence>
<comment type="caution">
    <text evidence="7">The sequence shown here is derived from an EMBL/GenBank/DDBJ whole genome shotgun (WGS) entry which is preliminary data.</text>
</comment>
<evidence type="ECO:0000256" key="1">
    <source>
        <dbReference type="ARBA" id="ARBA00004123"/>
    </source>
</evidence>
<dbReference type="InterPro" id="IPR044640">
    <property type="entry name" value="RU2A"/>
</dbReference>
<evidence type="ECO:0000313" key="8">
    <source>
        <dbReference type="Proteomes" id="UP001230188"/>
    </source>
</evidence>
<keyword evidence="3" id="KW-0677">Repeat</keyword>
<dbReference type="AlphaFoldDB" id="A0AAD7XPX8"/>
<dbReference type="PANTHER" id="PTHR10552:SF6">
    <property type="entry name" value="U2 SMALL NUCLEAR RIBONUCLEOPROTEIN A"/>
    <property type="match status" value="1"/>
</dbReference>
<dbReference type="SUPFAM" id="SSF52058">
    <property type="entry name" value="L domain-like"/>
    <property type="match status" value="1"/>
</dbReference>
<dbReference type="GO" id="GO:0005634">
    <property type="term" value="C:nucleus"/>
    <property type="evidence" value="ECO:0007669"/>
    <property type="project" value="UniProtKB-SubCell"/>
</dbReference>
<protein>
    <submittedName>
        <fullName evidence="7">Uncharacterized protein</fullName>
    </submittedName>
</protein>
<dbReference type="Gene3D" id="3.80.10.10">
    <property type="entry name" value="Ribonuclease Inhibitor"/>
    <property type="match status" value="1"/>
</dbReference>
<dbReference type="FunFam" id="3.80.10.10:FF:000026">
    <property type="entry name" value="U2 small nuclear ribonucleoprotein A"/>
    <property type="match status" value="1"/>
</dbReference>
<evidence type="ECO:0000256" key="5">
    <source>
        <dbReference type="ARBA" id="ARBA00024196"/>
    </source>
</evidence>
<keyword evidence="8" id="KW-1185">Reference proteome</keyword>
<proteinExistence type="inferred from homology"/>
<feature type="region of interest" description="Disordered" evidence="6">
    <location>
        <begin position="164"/>
        <end position="187"/>
    </location>
</feature>
<evidence type="ECO:0000313" key="7">
    <source>
        <dbReference type="EMBL" id="KAJ8612827.1"/>
    </source>
</evidence>
<accession>A0AAD7XPX8</accession>
<feature type="compositionally biased region" description="Pro residues" evidence="6">
    <location>
        <begin position="226"/>
        <end position="244"/>
    </location>
</feature>
<organism evidence="7 8">
    <name type="scientific">Chrysophaeum taylorii</name>
    <dbReference type="NCBI Taxonomy" id="2483200"/>
    <lineage>
        <taxon>Eukaryota</taxon>
        <taxon>Sar</taxon>
        <taxon>Stramenopiles</taxon>
        <taxon>Ochrophyta</taxon>
        <taxon>Pelagophyceae</taxon>
        <taxon>Pelagomonadales</taxon>
        <taxon>Pelagomonadaceae</taxon>
        <taxon>Chrysophaeum</taxon>
    </lineage>
</organism>
<dbReference type="GO" id="GO:0000398">
    <property type="term" value="P:mRNA splicing, via spliceosome"/>
    <property type="evidence" value="ECO:0007669"/>
    <property type="project" value="InterPro"/>
</dbReference>
<evidence type="ECO:0000256" key="4">
    <source>
        <dbReference type="ARBA" id="ARBA00023242"/>
    </source>
</evidence>
<comment type="subcellular location">
    <subcellularLocation>
        <location evidence="1">Nucleus</location>
    </subcellularLocation>
</comment>
<dbReference type="GO" id="GO:0030620">
    <property type="term" value="F:U2 snRNA binding"/>
    <property type="evidence" value="ECO:0007669"/>
    <property type="project" value="InterPro"/>
</dbReference>
<feature type="region of interest" description="Disordered" evidence="6">
    <location>
        <begin position="224"/>
        <end position="290"/>
    </location>
</feature>
<keyword evidence="2" id="KW-0433">Leucine-rich repeat</keyword>
<evidence type="ECO:0000256" key="3">
    <source>
        <dbReference type="ARBA" id="ARBA00022737"/>
    </source>
</evidence>
<dbReference type="Proteomes" id="UP001230188">
    <property type="component" value="Unassembled WGS sequence"/>
</dbReference>
<gene>
    <name evidence="7" type="ORF">CTAYLR_002056</name>
</gene>
<name>A0AAD7XPX8_9STRA</name>
<dbReference type="Pfam" id="PF14580">
    <property type="entry name" value="LRR_9"/>
    <property type="match status" value="1"/>
</dbReference>
<dbReference type="PANTHER" id="PTHR10552">
    <property type="entry name" value="U2 SMALL NUCLEAR RIBONUCLEOPROTEIN A"/>
    <property type="match status" value="1"/>
</dbReference>